<reference evidence="2" key="1">
    <citation type="submission" date="2020-05" db="EMBL/GenBank/DDBJ databases">
        <authorList>
            <person name="Zhu T."/>
            <person name="Keshari N."/>
            <person name="Lu X."/>
        </authorList>
    </citation>
    <scope>NUCLEOTIDE SEQUENCE</scope>
    <source>
        <strain evidence="2">NK1-12</strain>
    </source>
</reference>
<dbReference type="InterPro" id="IPR016181">
    <property type="entry name" value="Acyl_CoA_acyltransferase"/>
</dbReference>
<feature type="domain" description="N-acetyltransferase" evidence="1">
    <location>
        <begin position="38"/>
        <end position="173"/>
    </location>
</feature>
<dbReference type="Gene3D" id="3.40.630.30">
    <property type="match status" value="1"/>
</dbReference>
<dbReference type="EMBL" id="CP053586">
    <property type="protein sequence ID" value="WNZ24320.1"/>
    <property type="molecule type" value="Genomic_DNA"/>
</dbReference>
<dbReference type="AlphaFoldDB" id="A0AA96WGT1"/>
<dbReference type="InterPro" id="IPR000182">
    <property type="entry name" value="GNAT_dom"/>
</dbReference>
<name>A0AA96WGT1_9CYAN</name>
<evidence type="ECO:0000313" key="2">
    <source>
        <dbReference type="EMBL" id="WNZ24320.1"/>
    </source>
</evidence>
<dbReference type="CDD" id="cd04301">
    <property type="entry name" value="NAT_SF"/>
    <property type="match status" value="1"/>
</dbReference>
<organism evidence="2">
    <name type="scientific">Leptolyngbya sp. NK1-12</name>
    <dbReference type="NCBI Taxonomy" id="2547451"/>
    <lineage>
        <taxon>Bacteria</taxon>
        <taxon>Bacillati</taxon>
        <taxon>Cyanobacteriota</taxon>
        <taxon>Cyanophyceae</taxon>
        <taxon>Leptolyngbyales</taxon>
        <taxon>Leptolyngbyaceae</taxon>
        <taxon>Leptolyngbya group</taxon>
        <taxon>Leptolyngbya</taxon>
    </lineage>
</organism>
<evidence type="ECO:0000259" key="1">
    <source>
        <dbReference type="PROSITE" id="PS51186"/>
    </source>
</evidence>
<dbReference type="Pfam" id="PF00583">
    <property type="entry name" value="Acetyltransf_1"/>
    <property type="match status" value="1"/>
</dbReference>
<proteinExistence type="predicted"/>
<gene>
    <name evidence="2" type="ORF">HJG54_16610</name>
</gene>
<dbReference type="SUPFAM" id="SSF55729">
    <property type="entry name" value="Acyl-CoA N-acyltransferases (Nat)"/>
    <property type="match status" value="1"/>
</dbReference>
<sequence>MQMEITTWYLEMLGLEQLRFSPPGSYELRIEQAKIPSPEFSRFLYTSVGAGWYWLDRLSWSYDRWMAYLDRPELETWVAYIAGTPAGYIELEAQAEGNVEVAYFGLLRQFIGKRLGGHLLSVGVERAWAMGAKRVWLHTCSLDAPQALANYQARGFQIYKQEKHWEELPEPQPEWSVYDQAGWPSK</sequence>
<dbReference type="GO" id="GO:0016747">
    <property type="term" value="F:acyltransferase activity, transferring groups other than amino-acyl groups"/>
    <property type="evidence" value="ECO:0007669"/>
    <property type="project" value="InterPro"/>
</dbReference>
<protein>
    <submittedName>
        <fullName evidence="2">GNAT family N-acetyltransferase</fullName>
    </submittedName>
</protein>
<dbReference type="PROSITE" id="PS51186">
    <property type="entry name" value="GNAT"/>
    <property type="match status" value="1"/>
</dbReference>
<accession>A0AA96WGT1</accession>